<feature type="domain" description="Transcription factor CBF/NF-Y/archaeal histone" evidence="6">
    <location>
        <begin position="98"/>
        <end position="158"/>
    </location>
</feature>
<sequence>MSDSPQSPPKEVDQGAPSPDEEAQMNEQQHDPQGAGTASYEFEGVKEQDRWLPIANASQPCGFGRSMSCDSSSKSPKAPRASKVDKADELDANIRNFAPVARIMKNALPENAKIAKEAKECMQECVSEFISFITSEASEKCQQEKRKTVNGEDILFAMTSLGFENYAEALKVYLSKYREQQNQSNRERVLDNSGWPGAMIADNKGEGASVGNEFGNAEGSNVEGGADPNYMYGSQPGHNGTATGEGY</sequence>
<accession>A0A9P8WF34</accession>
<evidence type="ECO:0000256" key="4">
    <source>
        <dbReference type="ARBA" id="ARBA00023163"/>
    </source>
</evidence>
<dbReference type="GO" id="GO:0016602">
    <property type="term" value="C:CCAAT-binding factor complex"/>
    <property type="evidence" value="ECO:0007669"/>
    <property type="project" value="InterPro"/>
</dbReference>
<feature type="compositionally biased region" description="Polar residues" evidence="5">
    <location>
        <begin position="236"/>
        <end position="247"/>
    </location>
</feature>
<dbReference type="Proteomes" id="UP000777438">
    <property type="component" value="Unassembled WGS sequence"/>
</dbReference>
<dbReference type="InterPro" id="IPR009072">
    <property type="entry name" value="Histone-fold"/>
</dbReference>
<dbReference type="AlphaFoldDB" id="A0A9P8WF34"/>
<keyword evidence="3" id="KW-0238">DNA-binding</keyword>
<evidence type="ECO:0000256" key="5">
    <source>
        <dbReference type="SAM" id="MobiDB-lite"/>
    </source>
</evidence>
<feature type="compositionally biased region" description="Low complexity" evidence="5">
    <location>
        <begin position="66"/>
        <end position="81"/>
    </location>
</feature>
<dbReference type="PRINTS" id="PR00615">
    <property type="entry name" value="CCAATSUBUNTA"/>
</dbReference>
<protein>
    <submittedName>
        <fullName evidence="7">Histone-fold-containing protein</fullName>
    </submittedName>
</protein>
<dbReference type="CDD" id="cd22907">
    <property type="entry name" value="HFD_NFYB"/>
    <property type="match status" value="1"/>
</dbReference>
<evidence type="ECO:0000256" key="3">
    <source>
        <dbReference type="ARBA" id="ARBA00023125"/>
    </source>
</evidence>
<feature type="region of interest" description="Disordered" evidence="5">
    <location>
        <begin position="1"/>
        <end position="86"/>
    </location>
</feature>
<dbReference type="OrthoDB" id="386949at2759"/>
<comment type="similarity">
    <text evidence="1">Belongs to the NFYB/HAP3 subunit family.</text>
</comment>
<proteinExistence type="inferred from homology"/>
<keyword evidence="2" id="KW-0805">Transcription regulation</keyword>
<organism evidence="7 8">
    <name type="scientific">Thelonectria olida</name>
    <dbReference type="NCBI Taxonomy" id="1576542"/>
    <lineage>
        <taxon>Eukaryota</taxon>
        <taxon>Fungi</taxon>
        <taxon>Dikarya</taxon>
        <taxon>Ascomycota</taxon>
        <taxon>Pezizomycotina</taxon>
        <taxon>Sordariomycetes</taxon>
        <taxon>Hypocreomycetidae</taxon>
        <taxon>Hypocreales</taxon>
        <taxon>Nectriaceae</taxon>
        <taxon>Thelonectria</taxon>
    </lineage>
</organism>
<dbReference type="InterPro" id="IPR027113">
    <property type="entry name" value="Transc_fact_NFYB/HAP3"/>
</dbReference>
<reference evidence="7 8" key="1">
    <citation type="journal article" date="2021" name="Nat. Commun.">
        <title>Genetic determinants of endophytism in the Arabidopsis root mycobiome.</title>
        <authorList>
            <person name="Mesny F."/>
            <person name="Miyauchi S."/>
            <person name="Thiergart T."/>
            <person name="Pickel B."/>
            <person name="Atanasova L."/>
            <person name="Karlsson M."/>
            <person name="Huettel B."/>
            <person name="Barry K.W."/>
            <person name="Haridas S."/>
            <person name="Chen C."/>
            <person name="Bauer D."/>
            <person name="Andreopoulos W."/>
            <person name="Pangilinan J."/>
            <person name="LaButti K."/>
            <person name="Riley R."/>
            <person name="Lipzen A."/>
            <person name="Clum A."/>
            <person name="Drula E."/>
            <person name="Henrissat B."/>
            <person name="Kohler A."/>
            <person name="Grigoriev I.V."/>
            <person name="Martin F.M."/>
            <person name="Hacquard S."/>
        </authorList>
    </citation>
    <scope>NUCLEOTIDE SEQUENCE [LARGE SCALE GENOMIC DNA]</scope>
    <source>
        <strain evidence="7 8">MPI-CAGE-CH-0241</strain>
    </source>
</reference>
<feature type="region of interest" description="Disordered" evidence="5">
    <location>
        <begin position="181"/>
        <end position="247"/>
    </location>
</feature>
<dbReference type="GO" id="GO:0000978">
    <property type="term" value="F:RNA polymerase II cis-regulatory region sequence-specific DNA binding"/>
    <property type="evidence" value="ECO:0007669"/>
    <property type="project" value="TreeGrafter"/>
</dbReference>
<name>A0A9P8WF34_9HYPO</name>
<dbReference type="SUPFAM" id="SSF47113">
    <property type="entry name" value="Histone-fold"/>
    <property type="match status" value="1"/>
</dbReference>
<dbReference type="GO" id="GO:0046982">
    <property type="term" value="F:protein heterodimerization activity"/>
    <property type="evidence" value="ECO:0007669"/>
    <property type="project" value="InterPro"/>
</dbReference>
<dbReference type="InterPro" id="IPR003958">
    <property type="entry name" value="CBFA_NFYB_domain"/>
</dbReference>
<evidence type="ECO:0000256" key="2">
    <source>
        <dbReference type="ARBA" id="ARBA00023015"/>
    </source>
</evidence>
<dbReference type="PROSITE" id="PS00685">
    <property type="entry name" value="NFYB_HAP3"/>
    <property type="match status" value="1"/>
</dbReference>
<dbReference type="PANTHER" id="PTHR11064">
    <property type="entry name" value="CCAAT-BINDING TRANSCRIPTION FACTOR-RELATED"/>
    <property type="match status" value="1"/>
</dbReference>
<dbReference type="PANTHER" id="PTHR11064:SF9">
    <property type="entry name" value="NUCLEAR TRANSCRIPTION FACTOR Y SUBUNIT BETA"/>
    <property type="match status" value="1"/>
</dbReference>
<gene>
    <name evidence="7" type="ORF">B0T10DRAFT_555666</name>
</gene>
<evidence type="ECO:0000313" key="8">
    <source>
        <dbReference type="Proteomes" id="UP000777438"/>
    </source>
</evidence>
<evidence type="ECO:0000259" key="6">
    <source>
        <dbReference type="Pfam" id="PF00808"/>
    </source>
</evidence>
<dbReference type="Gene3D" id="1.10.20.10">
    <property type="entry name" value="Histone, subunit A"/>
    <property type="match status" value="1"/>
</dbReference>
<dbReference type="Pfam" id="PF00808">
    <property type="entry name" value="CBFD_NFYB_HMF"/>
    <property type="match status" value="1"/>
</dbReference>
<keyword evidence="8" id="KW-1185">Reference proteome</keyword>
<dbReference type="GO" id="GO:0001228">
    <property type="term" value="F:DNA-binding transcription activator activity, RNA polymerase II-specific"/>
    <property type="evidence" value="ECO:0007669"/>
    <property type="project" value="InterPro"/>
</dbReference>
<keyword evidence="4" id="KW-0804">Transcription</keyword>
<dbReference type="InterPro" id="IPR003956">
    <property type="entry name" value="Transcrpt_fac_NFYB/HAP3_CS"/>
</dbReference>
<evidence type="ECO:0000256" key="1">
    <source>
        <dbReference type="ARBA" id="ARBA00009053"/>
    </source>
</evidence>
<evidence type="ECO:0000313" key="7">
    <source>
        <dbReference type="EMBL" id="KAH6898345.1"/>
    </source>
</evidence>
<dbReference type="EMBL" id="JAGPYM010000002">
    <property type="protein sequence ID" value="KAH6898345.1"/>
    <property type="molecule type" value="Genomic_DNA"/>
</dbReference>
<comment type="caution">
    <text evidence="7">The sequence shown here is derived from an EMBL/GenBank/DDBJ whole genome shotgun (WGS) entry which is preliminary data.</text>
</comment>